<dbReference type="Proteomes" id="UP000805193">
    <property type="component" value="Unassembled WGS sequence"/>
</dbReference>
<keyword evidence="2" id="KW-1185">Reference proteome</keyword>
<name>A0AC60QGP8_IXOPE</name>
<gene>
    <name evidence="1" type="ORF">HPB47_019932</name>
</gene>
<accession>A0AC60QGP8</accession>
<sequence>MVDYRVLLRVCCRRGLEGHIGPACKTPRCDRCGIFGHLTAGCTDPCQRCGHGHATMDCVQRKSYAAAAQQPWGDSPTPPAASCRPCRAPSLRAFR</sequence>
<comment type="caution">
    <text evidence="1">The sequence shown here is derived from an EMBL/GenBank/DDBJ whole genome shotgun (WGS) entry which is preliminary data.</text>
</comment>
<evidence type="ECO:0000313" key="2">
    <source>
        <dbReference type="Proteomes" id="UP000805193"/>
    </source>
</evidence>
<organism evidence="1 2">
    <name type="scientific">Ixodes persulcatus</name>
    <name type="common">Taiga tick</name>
    <dbReference type="NCBI Taxonomy" id="34615"/>
    <lineage>
        <taxon>Eukaryota</taxon>
        <taxon>Metazoa</taxon>
        <taxon>Ecdysozoa</taxon>
        <taxon>Arthropoda</taxon>
        <taxon>Chelicerata</taxon>
        <taxon>Arachnida</taxon>
        <taxon>Acari</taxon>
        <taxon>Parasitiformes</taxon>
        <taxon>Ixodida</taxon>
        <taxon>Ixodoidea</taxon>
        <taxon>Ixodidae</taxon>
        <taxon>Ixodinae</taxon>
        <taxon>Ixodes</taxon>
    </lineage>
</organism>
<reference evidence="1 2" key="1">
    <citation type="journal article" date="2020" name="Cell">
        <title>Large-Scale Comparative Analyses of Tick Genomes Elucidate Their Genetic Diversity and Vector Capacities.</title>
        <authorList>
            <consortium name="Tick Genome and Microbiome Consortium (TIGMIC)"/>
            <person name="Jia N."/>
            <person name="Wang J."/>
            <person name="Shi W."/>
            <person name="Du L."/>
            <person name="Sun Y."/>
            <person name="Zhan W."/>
            <person name="Jiang J.F."/>
            <person name="Wang Q."/>
            <person name="Zhang B."/>
            <person name="Ji P."/>
            <person name="Bell-Sakyi L."/>
            <person name="Cui X.M."/>
            <person name="Yuan T.T."/>
            <person name="Jiang B.G."/>
            <person name="Yang W.F."/>
            <person name="Lam T.T."/>
            <person name="Chang Q.C."/>
            <person name="Ding S.J."/>
            <person name="Wang X.J."/>
            <person name="Zhu J.G."/>
            <person name="Ruan X.D."/>
            <person name="Zhao L."/>
            <person name="Wei J.T."/>
            <person name="Ye R.Z."/>
            <person name="Que T.C."/>
            <person name="Du C.H."/>
            <person name="Zhou Y.H."/>
            <person name="Cheng J.X."/>
            <person name="Dai P.F."/>
            <person name="Guo W.B."/>
            <person name="Han X.H."/>
            <person name="Huang E.J."/>
            <person name="Li L.F."/>
            <person name="Wei W."/>
            <person name="Gao Y.C."/>
            <person name="Liu J.Z."/>
            <person name="Shao H.Z."/>
            <person name="Wang X."/>
            <person name="Wang C.C."/>
            <person name="Yang T.C."/>
            <person name="Huo Q.B."/>
            <person name="Li W."/>
            <person name="Chen H.Y."/>
            <person name="Chen S.E."/>
            <person name="Zhou L.G."/>
            <person name="Ni X.B."/>
            <person name="Tian J.H."/>
            <person name="Sheng Y."/>
            <person name="Liu T."/>
            <person name="Pan Y.S."/>
            <person name="Xia L.Y."/>
            <person name="Li J."/>
            <person name="Zhao F."/>
            <person name="Cao W.C."/>
        </authorList>
    </citation>
    <scope>NUCLEOTIDE SEQUENCE [LARGE SCALE GENOMIC DNA]</scope>
    <source>
        <strain evidence="1">Iper-2018</strain>
    </source>
</reference>
<protein>
    <submittedName>
        <fullName evidence="1">Uncharacterized protein</fullName>
    </submittedName>
</protein>
<evidence type="ECO:0000313" key="1">
    <source>
        <dbReference type="EMBL" id="KAG0433398.1"/>
    </source>
</evidence>
<dbReference type="EMBL" id="JABSTQ010009062">
    <property type="protein sequence ID" value="KAG0433398.1"/>
    <property type="molecule type" value="Genomic_DNA"/>
</dbReference>
<proteinExistence type="predicted"/>